<dbReference type="GO" id="GO:0015074">
    <property type="term" value="P:DNA integration"/>
    <property type="evidence" value="ECO:0007669"/>
    <property type="project" value="InterPro"/>
</dbReference>
<dbReference type="AlphaFoldDB" id="A0A4S4MM36"/>
<dbReference type="Gene3D" id="1.10.443.10">
    <property type="entry name" value="Intergrase catalytic core"/>
    <property type="match status" value="1"/>
</dbReference>
<dbReference type="PANTHER" id="PTHR34605:SF3">
    <property type="entry name" value="P CELL-TYPE AGGLUTINATION PROTEIN MAP4-LIKE-RELATED"/>
    <property type="match status" value="1"/>
</dbReference>
<dbReference type="Proteomes" id="UP000308730">
    <property type="component" value="Unassembled WGS sequence"/>
</dbReference>
<sequence length="208" mass="23198">MVTPLPCVYRWFKNRDAAEKNDGNTTQVKIAAHAPAAVQTTTVGRVTTQAATAKHAILLLDTLHRLTRKRNLSAAQLWADSGLPMLSFAPGERSSNEPIIIEEGDDPTIQPLTAFEEYLVSRDNSFPFHSALWITASGTVPTRTWFLAKLRTVFPTSSNIGGHSLRSAGATHFAIIGWPDDRIHALGRWSSDAFKIYIRSIQWPYRHY</sequence>
<gene>
    <name evidence="2" type="ORF">EUX98_g7326</name>
</gene>
<organism evidence="2 3">
    <name type="scientific">Antrodiella citrinella</name>
    <dbReference type="NCBI Taxonomy" id="2447956"/>
    <lineage>
        <taxon>Eukaryota</taxon>
        <taxon>Fungi</taxon>
        <taxon>Dikarya</taxon>
        <taxon>Basidiomycota</taxon>
        <taxon>Agaricomycotina</taxon>
        <taxon>Agaricomycetes</taxon>
        <taxon>Polyporales</taxon>
        <taxon>Steccherinaceae</taxon>
        <taxon>Antrodiella</taxon>
    </lineage>
</organism>
<name>A0A4S4MM36_9APHY</name>
<keyword evidence="3" id="KW-1185">Reference proteome</keyword>
<protein>
    <recommendedName>
        <fullName evidence="4">Tyr recombinase domain-containing protein</fullName>
    </recommendedName>
</protein>
<dbReference type="GO" id="GO:0003677">
    <property type="term" value="F:DNA binding"/>
    <property type="evidence" value="ECO:0007669"/>
    <property type="project" value="InterPro"/>
</dbReference>
<evidence type="ECO:0000313" key="2">
    <source>
        <dbReference type="EMBL" id="THH26859.1"/>
    </source>
</evidence>
<dbReference type="OrthoDB" id="5598396at2759"/>
<dbReference type="InterPro" id="IPR013762">
    <property type="entry name" value="Integrase-like_cat_sf"/>
</dbReference>
<comment type="caution">
    <text evidence="2">The sequence shown here is derived from an EMBL/GenBank/DDBJ whole genome shotgun (WGS) entry which is preliminary data.</text>
</comment>
<reference evidence="2 3" key="1">
    <citation type="submission" date="2019-02" db="EMBL/GenBank/DDBJ databases">
        <title>Genome sequencing of the rare red list fungi Antrodiella citrinella (Flaviporus citrinellus).</title>
        <authorList>
            <person name="Buettner E."/>
            <person name="Kellner H."/>
        </authorList>
    </citation>
    <scope>NUCLEOTIDE SEQUENCE [LARGE SCALE GENOMIC DNA]</scope>
    <source>
        <strain evidence="2 3">DSM 108506</strain>
    </source>
</reference>
<dbReference type="GO" id="GO:0006310">
    <property type="term" value="P:DNA recombination"/>
    <property type="evidence" value="ECO:0007669"/>
    <property type="project" value="UniProtKB-KW"/>
</dbReference>
<dbReference type="SUPFAM" id="SSF56349">
    <property type="entry name" value="DNA breaking-rejoining enzymes"/>
    <property type="match status" value="1"/>
</dbReference>
<evidence type="ECO:0008006" key="4">
    <source>
        <dbReference type="Google" id="ProtNLM"/>
    </source>
</evidence>
<evidence type="ECO:0000256" key="1">
    <source>
        <dbReference type="ARBA" id="ARBA00023172"/>
    </source>
</evidence>
<dbReference type="InterPro" id="IPR052925">
    <property type="entry name" value="Phage_Integrase-like_Recomb"/>
</dbReference>
<evidence type="ECO:0000313" key="3">
    <source>
        <dbReference type="Proteomes" id="UP000308730"/>
    </source>
</evidence>
<dbReference type="InterPro" id="IPR011010">
    <property type="entry name" value="DNA_brk_join_enz"/>
</dbReference>
<keyword evidence="1" id="KW-0233">DNA recombination</keyword>
<accession>A0A4S4MM36</accession>
<dbReference type="EMBL" id="SGPM01000303">
    <property type="protein sequence ID" value="THH26859.1"/>
    <property type="molecule type" value="Genomic_DNA"/>
</dbReference>
<dbReference type="PANTHER" id="PTHR34605">
    <property type="entry name" value="PHAGE_INTEGRASE DOMAIN-CONTAINING PROTEIN"/>
    <property type="match status" value="1"/>
</dbReference>
<proteinExistence type="predicted"/>